<keyword evidence="2" id="KW-0732">Signal</keyword>
<feature type="signal peptide" evidence="2">
    <location>
        <begin position="1"/>
        <end position="19"/>
    </location>
</feature>
<organism evidence="4 5">
    <name type="scientific">Aeromonas schubertii</name>
    <dbReference type="NCBI Taxonomy" id="652"/>
    <lineage>
        <taxon>Bacteria</taxon>
        <taxon>Pseudomonadati</taxon>
        <taxon>Pseudomonadota</taxon>
        <taxon>Gammaproteobacteria</taxon>
        <taxon>Aeromonadales</taxon>
        <taxon>Aeromonadaceae</taxon>
        <taxon>Aeromonas</taxon>
    </lineage>
</organism>
<dbReference type="SUPFAM" id="SSF53955">
    <property type="entry name" value="Lysozyme-like"/>
    <property type="match status" value="1"/>
</dbReference>
<dbReference type="Pfam" id="PF01464">
    <property type="entry name" value="SLT"/>
    <property type="match status" value="1"/>
</dbReference>
<dbReference type="EMBL" id="JAIRBT010000008">
    <property type="protein sequence ID" value="MBZ6066174.1"/>
    <property type="molecule type" value="Genomic_DNA"/>
</dbReference>
<dbReference type="Gene3D" id="1.10.530.10">
    <property type="match status" value="1"/>
</dbReference>
<dbReference type="RefSeq" id="WP_031227429.1">
    <property type="nucleotide sequence ID" value="NZ_CDDB01000068.1"/>
</dbReference>
<comment type="caution">
    <text evidence="4">The sequence shown here is derived from an EMBL/GenBank/DDBJ whole genome shotgun (WGS) entry which is preliminary data.</text>
</comment>
<proteinExistence type="inferred from homology"/>
<dbReference type="CDD" id="cd00254">
    <property type="entry name" value="LT-like"/>
    <property type="match status" value="1"/>
</dbReference>
<dbReference type="InterPro" id="IPR023346">
    <property type="entry name" value="Lysozyme-like_dom_sf"/>
</dbReference>
<dbReference type="InterPro" id="IPR008258">
    <property type="entry name" value="Transglycosylase_SLT_dom_1"/>
</dbReference>
<evidence type="ECO:0000259" key="3">
    <source>
        <dbReference type="Pfam" id="PF01464"/>
    </source>
</evidence>
<evidence type="ECO:0000256" key="1">
    <source>
        <dbReference type="ARBA" id="ARBA00007734"/>
    </source>
</evidence>
<dbReference type="PANTHER" id="PTHR37423">
    <property type="entry name" value="SOLUBLE LYTIC MUREIN TRANSGLYCOSYLASE-RELATED"/>
    <property type="match status" value="1"/>
</dbReference>
<evidence type="ECO:0000313" key="4">
    <source>
        <dbReference type="EMBL" id="MBZ6066174.1"/>
    </source>
</evidence>
<name>A0ABS7V9V2_9GAMM</name>
<gene>
    <name evidence="4" type="ORF">LA374_08140</name>
</gene>
<feature type="domain" description="Transglycosylase SLT" evidence="3">
    <location>
        <begin position="57"/>
        <end position="152"/>
    </location>
</feature>
<keyword evidence="5" id="KW-1185">Reference proteome</keyword>
<accession>A0ABS7V9V2</accession>
<reference evidence="4 5" key="1">
    <citation type="submission" date="2021-09" db="EMBL/GenBank/DDBJ databases">
        <title>Aeromonas schubertii isolated from Asian sea bass.</title>
        <authorList>
            <person name="Pinpimai K."/>
        </authorList>
    </citation>
    <scope>NUCLEOTIDE SEQUENCE [LARGE SCALE GENOMIC DNA]</scope>
    <source>
        <strain evidence="4 5">CHULA2021a</strain>
    </source>
</reference>
<sequence>MRSRVCWLLLCLLAGSLCAEPLRWVRVPADGRIPEVTKATPGASVPAGDPARYKALIAEVAGQHRLDPLLVQAVVAVESAYRHDAVSEKGAIGLMQLMPATAARYGKHALTVPRENLEAGVTYLGELLQRFGRLDLALAGYNAGEGAVDRYGGRIPPYPETQRYVQKVLDNYRSLKQGSSDEIPSASTPAPGLGDMGQLWRLLTGGSSNAANR</sequence>
<feature type="chain" id="PRO_5045129414" evidence="2">
    <location>
        <begin position="20"/>
        <end position="213"/>
    </location>
</feature>
<evidence type="ECO:0000313" key="5">
    <source>
        <dbReference type="Proteomes" id="UP000774958"/>
    </source>
</evidence>
<dbReference type="PANTHER" id="PTHR37423:SF2">
    <property type="entry name" value="MEMBRANE-BOUND LYTIC MUREIN TRANSGLYCOSYLASE C"/>
    <property type="match status" value="1"/>
</dbReference>
<evidence type="ECO:0000256" key="2">
    <source>
        <dbReference type="SAM" id="SignalP"/>
    </source>
</evidence>
<comment type="similarity">
    <text evidence="1">Belongs to the transglycosylase Slt family.</text>
</comment>
<protein>
    <submittedName>
        <fullName evidence="4">Lytic transglycosylase domain-containing protein</fullName>
    </submittedName>
</protein>
<dbReference type="Proteomes" id="UP000774958">
    <property type="component" value="Unassembled WGS sequence"/>
</dbReference>